<organism evidence="1 2">
    <name type="scientific">Cytobacillus oceanisediminis</name>
    <dbReference type="NCBI Taxonomy" id="665099"/>
    <lineage>
        <taxon>Bacteria</taxon>
        <taxon>Bacillati</taxon>
        <taxon>Bacillota</taxon>
        <taxon>Bacilli</taxon>
        <taxon>Bacillales</taxon>
        <taxon>Bacillaceae</taxon>
        <taxon>Cytobacillus</taxon>
    </lineage>
</organism>
<dbReference type="GeneID" id="65404803"/>
<dbReference type="AlphaFoldDB" id="A0A562JLH1"/>
<comment type="caution">
    <text evidence="1">The sequence shown here is derived from an EMBL/GenBank/DDBJ whole genome shotgun (WGS) entry which is preliminary data.</text>
</comment>
<evidence type="ECO:0000313" key="2">
    <source>
        <dbReference type="Proteomes" id="UP000318667"/>
    </source>
</evidence>
<keyword evidence="2" id="KW-1185">Reference proteome</keyword>
<dbReference type="Proteomes" id="UP000318667">
    <property type="component" value="Unassembled WGS sequence"/>
</dbReference>
<dbReference type="RefSeq" id="WP_144543732.1">
    <property type="nucleotide sequence ID" value="NZ_CBCSDC010000022.1"/>
</dbReference>
<protein>
    <submittedName>
        <fullName evidence="1">Uncharacterized protein</fullName>
    </submittedName>
</protein>
<dbReference type="EMBL" id="VLKI01000012">
    <property type="protein sequence ID" value="TWH84008.1"/>
    <property type="molecule type" value="Genomic_DNA"/>
</dbReference>
<evidence type="ECO:0000313" key="1">
    <source>
        <dbReference type="EMBL" id="TWH84008.1"/>
    </source>
</evidence>
<gene>
    <name evidence="1" type="ORF">IQ19_03669</name>
</gene>
<dbReference type="OrthoDB" id="2884326at2"/>
<sequence>MPLDHTKNMLRTLEYYSDSQITQTFSKGYKQFLSVCYQKSSKSFEVTYVETLVKEKFPDVESAATAIEKALNN</sequence>
<proteinExistence type="predicted"/>
<reference evidence="1 2" key="1">
    <citation type="journal article" date="2015" name="Stand. Genomic Sci.">
        <title>Genomic Encyclopedia of Bacterial and Archaeal Type Strains, Phase III: the genomes of soil and plant-associated and newly described type strains.</title>
        <authorList>
            <person name="Whitman W.B."/>
            <person name="Woyke T."/>
            <person name="Klenk H.P."/>
            <person name="Zhou Y."/>
            <person name="Lilburn T.G."/>
            <person name="Beck B.J."/>
            <person name="De Vos P."/>
            <person name="Vandamme P."/>
            <person name="Eisen J.A."/>
            <person name="Garrity G."/>
            <person name="Hugenholtz P."/>
            <person name="Kyrpides N.C."/>
        </authorList>
    </citation>
    <scope>NUCLEOTIDE SEQUENCE [LARGE SCALE GENOMIC DNA]</scope>
    <source>
        <strain evidence="1 2">CGMCC 1.10115</strain>
    </source>
</reference>
<accession>A0A562JLH1</accession>
<name>A0A562JLH1_9BACI</name>